<feature type="domain" description="Chromatin assembly factor 1 p150 subunit acidic region" evidence="8">
    <location>
        <begin position="7"/>
        <end position="147"/>
    </location>
</feature>
<keyword evidence="3" id="KW-0227">DNA damage</keyword>
<name>A0A8E0S1D7_9TREM</name>
<dbReference type="InterPro" id="IPR022043">
    <property type="entry name" value="CAF1A_DD"/>
</dbReference>
<dbReference type="PANTHER" id="PTHR15272:SF0">
    <property type="entry name" value="CHROMATIN ASSEMBLY FACTOR 1 SUBUNIT A"/>
    <property type="match status" value="1"/>
</dbReference>
<evidence type="ECO:0000313" key="10">
    <source>
        <dbReference type="EMBL" id="KAA0197952.1"/>
    </source>
</evidence>
<feature type="compositionally biased region" description="Acidic residues" evidence="7">
    <location>
        <begin position="310"/>
        <end position="328"/>
    </location>
</feature>
<sequence>MECQSTHRKAERERLRIQKEYEQEQDRKRRLEEKEAKLREKQLKKEEEERIKEEKRLKRLEEQKKRDEEKEAERKRKEEEKRKKEEERIHKEQEKKKEEEFKTKREEKQRAVLLGFLVKSEIKKDSLLSNGTSCGPFMQFELRKDMRMAPIHRVSREQLEMKRASLTALLEQWRSGENLDSAFVLGLRKFGRTDYLYELKTKQHIPLSSPSTWPVEPPDTQFEGFCTTINSPMLRCHGFRGSGGSVWLRAKLFQFVENYRPAYYGTWRRTSHIVTGRRPFARDELELDYAVDSDDEWEEEEPGESITQSDNEEEEDDKEDDEEDEDDNFFVPHGYLSDDEGVAAEDDDDATVAGAMKDSEMKMLRQRLSVVEYEAAHRRGMQRLKPLVLGPIWLPDPIDLPTVAPAASDPLRELDEEKENLECVLAQGIGVNLGADKSELLLIRSALNDYRVHLWDKVVPVVVPLDVVLPQSTRKGFKKGLPEEAIPYFIHLVHNNQLGKAKLAFEFRVFWHQRTTGKLPDSTRYGEFKSSNAHALSSGSVRRGPILSVPQWDNLALSQYAVLSKLAEIAVFEDNR</sequence>
<evidence type="ECO:0000256" key="6">
    <source>
        <dbReference type="ARBA" id="ARBA00023242"/>
    </source>
</evidence>
<keyword evidence="4" id="KW-0143">Chaperone</keyword>
<evidence type="ECO:0000256" key="5">
    <source>
        <dbReference type="ARBA" id="ARBA00023204"/>
    </source>
</evidence>
<dbReference type="GO" id="GO:0033186">
    <property type="term" value="C:CAF-1 complex"/>
    <property type="evidence" value="ECO:0007669"/>
    <property type="project" value="TreeGrafter"/>
</dbReference>
<reference evidence="10" key="1">
    <citation type="submission" date="2019-05" db="EMBL/GenBank/DDBJ databases">
        <title>Annotation for the trematode Fasciolopsis buski.</title>
        <authorList>
            <person name="Choi Y.-J."/>
        </authorList>
    </citation>
    <scope>NUCLEOTIDE SEQUENCE</scope>
    <source>
        <strain evidence="10">HT</strain>
        <tissue evidence="10">Whole worm</tissue>
    </source>
</reference>
<dbReference type="GO" id="GO:0006281">
    <property type="term" value="P:DNA repair"/>
    <property type="evidence" value="ECO:0007669"/>
    <property type="project" value="UniProtKB-KW"/>
</dbReference>
<feature type="region of interest" description="Disordered" evidence="7">
    <location>
        <begin position="291"/>
        <end position="341"/>
    </location>
</feature>
<feature type="region of interest" description="Disordered" evidence="7">
    <location>
        <begin position="1"/>
        <end position="102"/>
    </location>
</feature>
<keyword evidence="5" id="KW-0234">DNA repair</keyword>
<keyword evidence="2" id="KW-0235">DNA replication</keyword>
<organism evidence="10 11">
    <name type="scientific">Fasciolopsis buskii</name>
    <dbReference type="NCBI Taxonomy" id="27845"/>
    <lineage>
        <taxon>Eukaryota</taxon>
        <taxon>Metazoa</taxon>
        <taxon>Spiralia</taxon>
        <taxon>Lophotrochozoa</taxon>
        <taxon>Platyhelminthes</taxon>
        <taxon>Trematoda</taxon>
        <taxon>Digenea</taxon>
        <taxon>Plagiorchiida</taxon>
        <taxon>Echinostomata</taxon>
        <taxon>Echinostomatoidea</taxon>
        <taxon>Fasciolidae</taxon>
        <taxon>Fasciolopsis</taxon>
    </lineage>
</organism>
<dbReference type="GO" id="GO:0005634">
    <property type="term" value="C:nucleus"/>
    <property type="evidence" value="ECO:0007669"/>
    <property type="project" value="UniProtKB-SubCell"/>
</dbReference>
<gene>
    <name evidence="10" type="ORF">FBUS_10252</name>
</gene>
<feature type="compositionally biased region" description="Acidic residues" evidence="7">
    <location>
        <begin position="291"/>
        <end position="303"/>
    </location>
</feature>
<keyword evidence="6" id="KW-0539">Nucleus</keyword>
<keyword evidence="11" id="KW-1185">Reference proteome</keyword>
<evidence type="ECO:0000256" key="2">
    <source>
        <dbReference type="ARBA" id="ARBA00022705"/>
    </source>
</evidence>
<dbReference type="InterPro" id="IPR021644">
    <property type="entry name" value="CAF-1_p150_acidic"/>
</dbReference>
<evidence type="ECO:0000256" key="3">
    <source>
        <dbReference type="ARBA" id="ARBA00022763"/>
    </source>
</evidence>
<evidence type="ECO:0000259" key="9">
    <source>
        <dbReference type="Pfam" id="PF12253"/>
    </source>
</evidence>
<dbReference type="EMBL" id="LUCM01002035">
    <property type="protein sequence ID" value="KAA0197952.1"/>
    <property type="molecule type" value="Genomic_DNA"/>
</dbReference>
<dbReference type="Pfam" id="PF12253">
    <property type="entry name" value="CAF1A_dimeriz"/>
    <property type="match status" value="1"/>
</dbReference>
<feature type="domain" description="Chromatin assembly factor 1 subunit A dimerization" evidence="9">
    <location>
        <begin position="251"/>
        <end position="323"/>
    </location>
</feature>
<dbReference type="Pfam" id="PF11600">
    <property type="entry name" value="CAF1A_acidic"/>
    <property type="match status" value="1"/>
</dbReference>
<dbReference type="OrthoDB" id="79480at2759"/>
<proteinExistence type="predicted"/>
<evidence type="ECO:0000259" key="8">
    <source>
        <dbReference type="Pfam" id="PF11600"/>
    </source>
</evidence>
<comment type="caution">
    <text evidence="10">The sequence shown here is derived from an EMBL/GenBank/DDBJ whole genome shotgun (WGS) entry which is preliminary data.</text>
</comment>
<evidence type="ECO:0000256" key="1">
    <source>
        <dbReference type="ARBA" id="ARBA00004123"/>
    </source>
</evidence>
<comment type="subcellular location">
    <subcellularLocation>
        <location evidence="1">Nucleus</location>
    </subcellularLocation>
</comment>
<evidence type="ECO:0000313" key="11">
    <source>
        <dbReference type="Proteomes" id="UP000728185"/>
    </source>
</evidence>
<protein>
    <submittedName>
        <fullName evidence="10">Chromatin assembly factor 1 subunit A-A</fullName>
    </submittedName>
</protein>
<dbReference type="AlphaFoldDB" id="A0A8E0S1D7"/>
<feature type="compositionally biased region" description="Basic and acidic residues" evidence="7">
    <location>
        <begin position="8"/>
        <end position="102"/>
    </location>
</feature>
<dbReference type="GO" id="GO:0006334">
    <property type="term" value="P:nucleosome assembly"/>
    <property type="evidence" value="ECO:0007669"/>
    <property type="project" value="TreeGrafter"/>
</dbReference>
<evidence type="ECO:0000256" key="7">
    <source>
        <dbReference type="SAM" id="MobiDB-lite"/>
    </source>
</evidence>
<dbReference type="Proteomes" id="UP000728185">
    <property type="component" value="Unassembled WGS sequence"/>
</dbReference>
<accession>A0A8E0S1D7</accession>
<dbReference type="PANTHER" id="PTHR15272">
    <property type="entry name" value="CHROMATIN ASSEMBLY FACTOR 1 SUBUNIT A CAF-1 SUBUNIT A"/>
    <property type="match status" value="1"/>
</dbReference>
<evidence type="ECO:0000256" key="4">
    <source>
        <dbReference type="ARBA" id="ARBA00023186"/>
    </source>
</evidence>
<dbReference type="GO" id="GO:0006260">
    <property type="term" value="P:DNA replication"/>
    <property type="evidence" value="ECO:0007669"/>
    <property type="project" value="UniProtKB-KW"/>
</dbReference>